<dbReference type="Proteomes" id="UP001156441">
    <property type="component" value="Unassembled WGS sequence"/>
</dbReference>
<protein>
    <submittedName>
        <fullName evidence="1">Uncharacterized protein</fullName>
    </submittedName>
</protein>
<keyword evidence="2" id="KW-1185">Reference proteome</keyword>
<reference evidence="1 2" key="1">
    <citation type="submission" date="2021-02" db="EMBL/GenBank/DDBJ databases">
        <title>Actinophytocola xerophila sp. nov., isolated from soil of cotton cropping field.</title>
        <authorList>
            <person name="Huang R."/>
            <person name="Chen X."/>
            <person name="Ge X."/>
            <person name="Liu W."/>
        </authorList>
    </citation>
    <scope>NUCLEOTIDE SEQUENCE [LARGE SCALE GENOMIC DNA]</scope>
    <source>
        <strain evidence="1 2">S1-96</strain>
    </source>
</reference>
<comment type="caution">
    <text evidence="1">The sequence shown here is derived from an EMBL/GenBank/DDBJ whole genome shotgun (WGS) entry which is preliminary data.</text>
</comment>
<dbReference type="InterPro" id="IPR046036">
    <property type="entry name" value="DUF5994"/>
</dbReference>
<dbReference type="Pfam" id="PF19457">
    <property type="entry name" value="DUF5994"/>
    <property type="match status" value="1"/>
</dbReference>
<evidence type="ECO:0000313" key="1">
    <source>
        <dbReference type="EMBL" id="MCT2582035.1"/>
    </source>
</evidence>
<dbReference type="RefSeq" id="WP_260189388.1">
    <property type="nucleotide sequence ID" value="NZ_JAFFZE010000004.1"/>
</dbReference>
<sequence>MTLKPKALTTGYVDGAWWARSRDLSTELPALLAALAVRLGRVERVSYNLGAWDLAPGRLVVNGQGVRLGGFHAQHPSTLDVIGLNGSRLTLLVLPPATDEATAHRILRAAADRDNTDEVDRLLSTVTVEPSRAIVPCARTGNE</sequence>
<dbReference type="EMBL" id="JAFFZE010000004">
    <property type="protein sequence ID" value="MCT2582035.1"/>
    <property type="molecule type" value="Genomic_DNA"/>
</dbReference>
<accession>A0ABT2J2G6</accession>
<proteinExistence type="predicted"/>
<name>A0ABT2J2G6_9PSEU</name>
<gene>
    <name evidence="1" type="ORF">JT362_02720</name>
</gene>
<organism evidence="1 2">
    <name type="scientific">Actinophytocola gossypii</name>
    <dbReference type="NCBI Taxonomy" id="2812003"/>
    <lineage>
        <taxon>Bacteria</taxon>
        <taxon>Bacillati</taxon>
        <taxon>Actinomycetota</taxon>
        <taxon>Actinomycetes</taxon>
        <taxon>Pseudonocardiales</taxon>
        <taxon>Pseudonocardiaceae</taxon>
    </lineage>
</organism>
<evidence type="ECO:0000313" key="2">
    <source>
        <dbReference type="Proteomes" id="UP001156441"/>
    </source>
</evidence>